<dbReference type="EMBL" id="JBHSMI010000052">
    <property type="protein sequence ID" value="MFC5406094.1"/>
    <property type="molecule type" value="Genomic_DNA"/>
</dbReference>
<organism evidence="3 4">
    <name type="scientific">Cohnella soli</name>
    <dbReference type="NCBI Taxonomy" id="425005"/>
    <lineage>
        <taxon>Bacteria</taxon>
        <taxon>Bacillati</taxon>
        <taxon>Bacillota</taxon>
        <taxon>Bacilli</taxon>
        <taxon>Bacillales</taxon>
        <taxon>Paenibacillaceae</taxon>
        <taxon>Cohnella</taxon>
    </lineage>
</organism>
<evidence type="ECO:0000256" key="1">
    <source>
        <dbReference type="SAM" id="SignalP"/>
    </source>
</evidence>
<dbReference type="Pfam" id="PF14587">
    <property type="entry name" value="Glyco_hydr_30_2"/>
    <property type="match status" value="1"/>
</dbReference>
<dbReference type="PANTHER" id="PTHR42767:SF1">
    <property type="entry name" value="ENDO-BETA-1,6-GALACTANASE-LIKE DOMAIN-CONTAINING PROTEIN"/>
    <property type="match status" value="1"/>
</dbReference>
<name>A0ABW0HYB5_9BACL</name>
<feature type="domain" description="Endo-beta-1,6-galactanase-like" evidence="2">
    <location>
        <begin position="32"/>
        <end position="355"/>
    </location>
</feature>
<dbReference type="InterPro" id="IPR017853">
    <property type="entry name" value="GH"/>
</dbReference>
<dbReference type="PANTHER" id="PTHR42767">
    <property type="entry name" value="ENDO-BETA-1,6-GALACTANASE"/>
    <property type="match status" value="1"/>
</dbReference>
<evidence type="ECO:0000313" key="4">
    <source>
        <dbReference type="Proteomes" id="UP001596113"/>
    </source>
</evidence>
<gene>
    <name evidence="3" type="ORF">ACFPOF_25415</name>
</gene>
<evidence type="ECO:0000259" key="2">
    <source>
        <dbReference type="Pfam" id="PF14587"/>
    </source>
</evidence>
<proteinExistence type="predicted"/>
<feature type="signal peptide" evidence="1">
    <location>
        <begin position="1"/>
        <end position="30"/>
    </location>
</feature>
<dbReference type="InterPro" id="IPR039514">
    <property type="entry name" value="6GAL-like"/>
</dbReference>
<dbReference type="Gene3D" id="2.60.120.260">
    <property type="entry name" value="Galactose-binding domain-like"/>
    <property type="match status" value="2"/>
</dbReference>
<dbReference type="Gene3D" id="3.20.20.80">
    <property type="entry name" value="Glycosidases"/>
    <property type="match status" value="1"/>
</dbReference>
<evidence type="ECO:0000313" key="3">
    <source>
        <dbReference type="EMBL" id="MFC5406094.1"/>
    </source>
</evidence>
<accession>A0ABW0HYB5</accession>
<dbReference type="GO" id="GO:0016787">
    <property type="term" value="F:hydrolase activity"/>
    <property type="evidence" value="ECO:0007669"/>
    <property type="project" value="UniProtKB-KW"/>
</dbReference>
<reference evidence="4" key="1">
    <citation type="journal article" date="2019" name="Int. J. Syst. Evol. Microbiol.">
        <title>The Global Catalogue of Microorganisms (GCM) 10K type strain sequencing project: providing services to taxonomists for standard genome sequencing and annotation.</title>
        <authorList>
            <consortium name="The Broad Institute Genomics Platform"/>
            <consortium name="The Broad Institute Genome Sequencing Center for Infectious Disease"/>
            <person name="Wu L."/>
            <person name="Ma J."/>
        </authorList>
    </citation>
    <scope>NUCLEOTIDE SEQUENCE [LARGE SCALE GENOMIC DNA]</scope>
    <source>
        <strain evidence="4">CGMCC 1.18575</strain>
    </source>
</reference>
<keyword evidence="1" id="KW-0732">Signal</keyword>
<feature type="chain" id="PRO_5045142097" evidence="1">
    <location>
        <begin position="31"/>
        <end position="762"/>
    </location>
</feature>
<dbReference type="SUPFAM" id="SSF51445">
    <property type="entry name" value="(Trans)glycosidases"/>
    <property type="match status" value="1"/>
</dbReference>
<comment type="caution">
    <text evidence="3">The sequence shown here is derived from an EMBL/GenBank/DDBJ whole genome shotgun (WGS) entry which is preliminary data.</text>
</comment>
<sequence length="762" mass="83270">MGRKLQVSILTFTLMLATSLSNVWTPTTHAAVSVYVDPEIQYQTLDGWGTSLAWWGNVVGGWNDPLEDEIVDKLFNPTTGLGLNIVRYNIGGGENPTHHHMDARPGAAMPGFKATETSSYNWLADENQISVLRAAKAKGADTFEAFSNSAPYWMTINNCASGNFNGSNNLKTSYYGAFATYLTDVVQHFRTTENITFSSLSALNEPISTWWTGIQPSGTGGNNQEGMHFDLTNQQTMINTLYNEMNTRGELAYTKLSGPEEYDIDLTYNTLSQYNAATTSQLNRINTHTYEYRTHETDLRNWAAQNGKKIWVSEFGNGGVGDRQNIDASMNMSNAILKDLNGLKATAWNYWQAVEDSAGDNNYGLMKANFTGTKGYTVSKKYYAMGNYSKYIKKGYKIVSIDNAGSLAAYDAVSQKLVIVTTNDTTSSQDLTYDLSAFSSFGTAQAYRTSATESLAPVSVSISNKLLNHIAQPRSITTYVITNAVYAGEANVVAANDNDLDTAKYQFQYSSNWSYYAYQSGAYKNDNHYSNTTNAYVQFSFDGTGVKLYGAKDPGHGIAEVIIDEGTPSASSTLVDYYSPTRQDNVKLFERLNLASGTHTLKVKVTGTKNTLATSAYITVDKVEAVSNLLGNAGFESGGLSPWAGEWNPSLAGVESYYPKSGAYDAYLHPTSSLDVAIYQTVTVPATRTYTLTAYAATNIVSGVQLGADVNGTQAAAKYITGNTGYGYYTLTFNANAGQTVKIWYYANRTNGWAVLDQVVLK</sequence>
<keyword evidence="4" id="KW-1185">Reference proteome</keyword>
<protein>
    <submittedName>
        <fullName evidence="3">Glycoside hydrolase</fullName>
    </submittedName>
</protein>
<dbReference type="Proteomes" id="UP001596113">
    <property type="component" value="Unassembled WGS sequence"/>
</dbReference>
<keyword evidence="3" id="KW-0378">Hydrolase</keyword>
<dbReference type="RefSeq" id="WP_378137972.1">
    <property type="nucleotide sequence ID" value="NZ_JBHSMI010000052.1"/>
</dbReference>
<dbReference type="InterPro" id="IPR039743">
    <property type="entry name" value="6GAL/EXGAL"/>
</dbReference>